<gene>
    <name evidence="1" type="ORF">Ahy_A01g002826</name>
</gene>
<proteinExistence type="predicted"/>
<accession>A0A445ERV2</accession>
<evidence type="ECO:0000313" key="2">
    <source>
        <dbReference type="Proteomes" id="UP000289738"/>
    </source>
</evidence>
<evidence type="ECO:0000313" key="1">
    <source>
        <dbReference type="EMBL" id="RYR78092.1"/>
    </source>
</evidence>
<comment type="caution">
    <text evidence="1">The sequence shown here is derived from an EMBL/GenBank/DDBJ whole genome shotgun (WGS) entry which is preliminary data.</text>
</comment>
<keyword evidence="2" id="KW-1185">Reference proteome</keyword>
<sequence length="73" mass="7677">MVSSISKPPCVSAPRLGQTFSASTSISPSPLACSSMSAQGKLHVASNVTKHKNMMLSVSYSSAFNLLLHSRSH</sequence>
<protein>
    <submittedName>
        <fullName evidence="1">Uncharacterized protein</fullName>
    </submittedName>
</protein>
<dbReference type="Proteomes" id="UP000289738">
    <property type="component" value="Chromosome A01"/>
</dbReference>
<reference evidence="1 2" key="1">
    <citation type="submission" date="2019-01" db="EMBL/GenBank/DDBJ databases">
        <title>Sequencing of cultivated peanut Arachis hypogaea provides insights into genome evolution and oil improvement.</title>
        <authorList>
            <person name="Chen X."/>
        </authorList>
    </citation>
    <scope>NUCLEOTIDE SEQUENCE [LARGE SCALE GENOMIC DNA]</scope>
    <source>
        <strain evidence="2">cv. Fuhuasheng</strain>
        <tissue evidence="1">Leaves</tissue>
    </source>
</reference>
<dbReference type="AlphaFoldDB" id="A0A445ERV2"/>
<organism evidence="1 2">
    <name type="scientific">Arachis hypogaea</name>
    <name type="common">Peanut</name>
    <dbReference type="NCBI Taxonomy" id="3818"/>
    <lineage>
        <taxon>Eukaryota</taxon>
        <taxon>Viridiplantae</taxon>
        <taxon>Streptophyta</taxon>
        <taxon>Embryophyta</taxon>
        <taxon>Tracheophyta</taxon>
        <taxon>Spermatophyta</taxon>
        <taxon>Magnoliopsida</taxon>
        <taxon>eudicotyledons</taxon>
        <taxon>Gunneridae</taxon>
        <taxon>Pentapetalae</taxon>
        <taxon>rosids</taxon>
        <taxon>fabids</taxon>
        <taxon>Fabales</taxon>
        <taxon>Fabaceae</taxon>
        <taxon>Papilionoideae</taxon>
        <taxon>50 kb inversion clade</taxon>
        <taxon>dalbergioids sensu lato</taxon>
        <taxon>Dalbergieae</taxon>
        <taxon>Pterocarpus clade</taxon>
        <taxon>Arachis</taxon>
    </lineage>
</organism>
<dbReference type="EMBL" id="SDMP01000001">
    <property type="protein sequence ID" value="RYR78092.1"/>
    <property type="molecule type" value="Genomic_DNA"/>
</dbReference>
<name>A0A445ERV2_ARAHY</name>